<comment type="caution">
    <text evidence="2">The sequence shown here is derived from an EMBL/GenBank/DDBJ whole genome shotgun (WGS) entry which is preliminary data.</text>
</comment>
<sequence>MATEAISGNEDENIQSFNTATHAGGSSAGPGNASLRRIQQFPKHDIVKLVVDTDGNLVPNPEFLFHKQQDKLLAS</sequence>
<gene>
    <name evidence="2" type="ORF">Golob_024973</name>
</gene>
<feature type="region of interest" description="Disordered" evidence="1">
    <location>
        <begin position="1"/>
        <end position="37"/>
    </location>
</feature>
<dbReference type="EMBL" id="JABEZX010124920">
    <property type="protein sequence ID" value="MBA0575221.1"/>
    <property type="molecule type" value="Genomic_DNA"/>
</dbReference>
<name>A0A7J8NE24_9ROSI</name>
<dbReference type="Proteomes" id="UP000593572">
    <property type="component" value="Unassembled WGS sequence"/>
</dbReference>
<protein>
    <submittedName>
        <fullName evidence="2">Uncharacterized protein</fullName>
    </submittedName>
</protein>
<evidence type="ECO:0000313" key="2">
    <source>
        <dbReference type="EMBL" id="MBA0575221.1"/>
    </source>
</evidence>
<dbReference type="AlphaFoldDB" id="A0A7J8NE24"/>
<accession>A0A7J8NE24</accession>
<feature type="compositionally biased region" description="Low complexity" evidence="1">
    <location>
        <begin position="23"/>
        <end position="34"/>
    </location>
</feature>
<reference evidence="2 3" key="1">
    <citation type="journal article" date="2019" name="Genome Biol. Evol.">
        <title>Insights into the evolution of the New World diploid cottons (Gossypium, subgenus Houzingenia) based on genome sequencing.</title>
        <authorList>
            <person name="Grover C.E."/>
            <person name="Arick M.A. 2nd"/>
            <person name="Thrash A."/>
            <person name="Conover J.L."/>
            <person name="Sanders W.S."/>
            <person name="Peterson D.G."/>
            <person name="Frelichowski J.E."/>
            <person name="Scheffler J.A."/>
            <person name="Scheffler B.E."/>
            <person name="Wendel J.F."/>
        </authorList>
    </citation>
    <scope>NUCLEOTIDE SEQUENCE [LARGE SCALE GENOMIC DNA]</scope>
    <source>
        <strain evidence="2">157</strain>
        <tissue evidence="2">Leaf</tissue>
    </source>
</reference>
<proteinExistence type="predicted"/>
<evidence type="ECO:0000256" key="1">
    <source>
        <dbReference type="SAM" id="MobiDB-lite"/>
    </source>
</evidence>
<organism evidence="2 3">
    <name type="scientific">Gossypium lobatum</name>
    <dbReference type="NCBI Taxonomy" id="34289"/>
    <lineage>
        <taxon>Eukaryota</taxon>
        <taxon>Viridiplantae</taxon>
        <taxon>Streptophyta</taxon>
        <taxon>Embryophyta</taxon>
        <taxon>Tracheophyta</taxon>
        <taxon>Spermatophyta</taxon>
        <taxon>Magnoliopsida</taxon>
        <taxon>eudicotyledons</taxon>
        <taxon>Gunneridae</taxon>
        <taxon>Pentapetalae</taxon>
        <taxon>rosids</taxon>
        <taxon>malvids</taxon>
        <taxon>Malvales</taxon>
        <taxon>Malvaceae</taxon>
        <taxon>Malvoideae</taxon>
        <taxon>Gossypium</taxon>
    </lineage>
</organism>
<keyword evidence="3" id="KW-1185">Reference proteome</keyword>
<evidence type="ECO:0000313" key="3">
    <source>
        <dbReference type="Proteomes" id="UP000593572"/>
    </source>
</evidence>